<keyword evidence="1" id="KW-1133">Transmembrane helix</keyword>
<feature type="transmembrane region" description="Helical" evidence="1">
    <location>
        <begin position="49"/>
        <end position="72"/>
    </location>
</feature>
<accession>A0ABS1NX40</accession>
<sequence length="275" mass="29674">MMNGDRENHDMTQTDIALLLADAADEVEIGIAPVQAVVRGGRRRKARRWAVAAATALALAGSTGVTLAFAGLPGEHADRVTPTAPRPLSAEARHVYDPQQTELSRGAEHGKEWRVWVQVWGAPRDTREADLQFAAMRRMGLRPEVDKAADLVGKTSYFSMRSYGDDDLPLMVMDDTARRIDRFSGTDLQAVAVSFEEVSPTAPERLVVGHVAKSAREVTCRWKDGSSTVARPAGPAPAAHDGTSLIRPVAGYPGGNWFVCVGPEGATYKDAEVTK</sequence>
<keyword evidence="1" id="KW-0472">Membrane</keyword>
<proteinExistence type="predicted"/>
<keyword evidence="1" id="KW-0812">Transmembrane</keyword>
<dbReference type="Proteomes" id="UP000621386">
    <property type="component" value="Unassembled WGS sequence"/>
</dbReference>
<evidence type="ECO:0000313" key="3">
    <source>
        <dbReference type="Proteomes" id="UP000621386"/>
    </source>
</evidence>
<evidence type="ECO:0000313" key="2">
    <source>
        <dbReference type="EMBL" id="MBL1104661.1"/>
    </source>
</evidence>
<reference evidence="2 3" key="1">
    <citation type="submission" date="2021-01" db="EMBL/GenBank/DDBJ databases">
        <title>WGS of actinomycetes isolated from Thailand.</title>
        <authorList>
            <person name="Thawai C."/>
        </authorList>
    </citation>
    <scope>NUCLEOTIDE SEQUENCE [LARGE SCALE GENOMIC DNA]</scope>
    <source>
        <strain evidence="2 3">CH5-8</strain>
    </source>
</reference>
<keyword evidence="3" id="KW-1185">Reference proteome</keyword>
<dbReference type="EMBL" id="JAERRH010000003">
    <property type="protein sequence ID" value="MBL1104661.1"/>
    <property type="molecule type" value="Genomic_DNA"/>
</dbReference>
<protein>
    <submittedName>
        <fullName evidence="2">Uncharacterized protein</fullName>
    </submittedName>
</protein>
<organism evidence="2 3">
    <name type="scientific">Streptomyces musisoli</name>
    <dbReference type="NCBI Taxonomy" id="2802280"/>
    <lineage>
        <taxon>Bacteria</taxon>
        <taxon>Bacillati</taxon>
        <taxon>Actinomycetota</taxon>
        <taxon>Actinomycetes</taxon>
        <taxon>Kitasatosporales</taxon>
        <taxon>Streptomycetaceae</taxon>
        <taxon>Streptomyces</taxon>
    </lineage>
</organism>
<gene>
    <name evidence="2" type="ORF">JK361_08645</name>
</gene>
<evidence type="ECO:0000256" key="1">
    <source>
        <dbReference type="SAM" id="Phobius"/>
    </source>
</evidence>
<name>A0ABS1NX40_9ACTN</name>
<comment type="caution">
    <text evidence="2">The sequence shown here is derived from an EMBL/GenBank/DDBJ whole genome shotgun (WGS) entry which is preliminary data.</text>
</comment>